<dbReference type="Gene3D" id="3.40.50.880">
    <property type="match status" value="1"/>
</dbReference>
<dbReference type="PANTHER" id="PTHR40469">
    <property type="entry name" value="SECRETED GLYCOSYL HYDROLASE"/>
    <property type="match status" value="1"/>
</dbReference>
<organism evidence="3 4">
    <name type="scientific">Maribacter litoralis</name>
    <dbReference type="NCBI Taxonomy" id="2059726"/>
    <lineage>
        <taxon>Bacteria</taxon>
        <taxon>Pseudomonadati</taxon>
        <taxon>Bacteroidota</taxon>
        <taxon>Flavobacteriia</taxon>
        <taxon>Flavobacteriales</taxon>
        <taxon>Flavobacteriaceae</taxon>
        <taxon>Maribacter</taxon>
    </lineage>
</organism>
<dbReference type="SUPFAM" id="SSF52317">
    <property type="entry name" value="Class I glutamine amidotransferase-like"/>
    <property type="match status" value="1"/>
</dbReference>
<keyword evidence="1" id="KW-1133">Transmembrane helix</keyword>
<evidence type="ECO:0000313" key="4">
    <source>
        <dbReference type="Proteomes" id="UP000430202"/>
    </source>
</evidence>
<accession>A0A653RXH2</accession>
<dbReference type="AlphaFoldDB" id="A0A653RXH2"/>
<dbReference type="InterPro" id="IPR029062">
    <property type="entry name" value="Class_I_gatase-like"/>
</dbReference>
<protein>
    <submittedName>
        <fullName evidence="3">ThuA domain-containing protein</fullName>
    </submittedName>
</protein>
<gene>
    <name evidence="3" type="ORF">MARI151_30119</name>
</gene>
<evidence type="ECO:0000256" key="1">
    <source>
        <dbReference type="SAM" id="Phobius"/>
    </source>
</evidence>
<dbReference type="Proteomes" id="UP000430202">
    <property type="component" value="Unassembled WGS sequence"/>
</dbReference>
<name>A0A653RXH2_9FLAO</name>
<proteinExistence type="predicted"/>
<dbReference type="Pfam" id="PF06283">
    <property type="entry name" value="ThuA"/>
    <property type="match status" value="1"/>
</dbReference>
<evidence type="ECO:0000313" key="3">
    <source>
        <dbReference type="EMBL" id="VXB60233.1"/>
    </source>
</evidence>
<evidence type="ECO:0000259" key="2">
    <source>
        <dbReference type="Pfam" id="PF06283"/>
    </source>
</evidence>
<dbReference type="RefSeq" id="WP_159302787.1">
    <property type="nucleotide sequence ID" value="NZ_LR733271.1"/>
</dbReference>
<keyword evidence="4" id="KW-1185">Reference proteome</keyword>
<sequence>MSFKRTIKKVLLAILGVILLMFIGMGIFMYKALYGINFYDSTPPELPNNFTGNTVLVFSKTNGFRHGDAIEKSLPAFEKMANDNGWKLFLTDNGAVFNSEQLQKFDVVIWNNTSGKTLDEEQRQHFKNYLENGGGFVGIHAAGDNSHQWDWYTQEVLGTLFSHHPIDPQFQTATMYLEESDPKLTIGLDETWERHEEWYMFFDNPRDKGFDVLYTVDESTINPNGNIPILASDKDWGMGEDHPVVWYRPLKKGRVIYSSLGHSGEAFKEPGHLILLENAINWAGRF</sequence>
<feature type="domain" description="ThuA-like" evidence="2">
    <location>
        <begin position="55"/>
        <end position="283"/>
    </location>
</feature>
<keyword evidence="1" id="KW-0472">Membrane</keyword>
<dbReference type="InterPro" id="IPR029010">
    <property type="entry name" value="ThuA-like"/>
</dbReference>
<keyword evidence="1" id="KW-0812">Transmembrane</keyword>
<dbReference type="EMBL" id="CABWLR010000003">
    <property type="protein sequence ID" value="VXB60233.1"/>
    <property type="molecule type" value="Genomic_DNA"/>
</dbReference>
<dbReference type="PANTHER" id="PTHR40469:SF2">
    <property type="entry name" value="GALACTOSE-BINDING DOMAIN-LIKE SUPERFAMILY PROTEIN"/>
    <property type="match status" value="1"/>
</dbReference>
<feature type="transmembrane region" description="Helical" evidence="1">
    <location>
        <begin position="12"/>
        <end position="33"/>
    </location>
</feature>
<reference evidence="3 4" key="1">
    <citation type="submission" date="2019-10" db="EMBL/GenBank/DDBJ databases">
        <authorList>
            <person name="Karimi E."/>
        </authorList>
    </citation>
    <scope>NUCLEOTIDE SEQUENCE [LARGE SCALE GENOMIC DNA]</scope>
    <source>
        <strain evidence="3">Maribacter sp. 151</strain>
    </source>
</reference>